<dbReference type="GO" id="GO:0042586">
    <property type="term" value="F:peptide deformylase activity"/>
    <property type="evidence" value="ECO:0007669"/>
    <property type="project" value="UniProtKB-UniRule"/>
</dbReference>
<dbReference type="EC" id="3.5.1.88" evidence="2"/>
<keyword evidence="2" id="KW-0408">Iron</keyword>
<keyword evidence="2 3" id="KW-0378">Hydrolase</keyword>
<organism evidence="3 4">
    <name type="scientific">Candidatus Fimimonas merdipullorum</name>
    <dbReference type="NCBI Taxonomy" id="2840822"/>
    <lineage>
        <taxon>Bacteria</taxon>
        <taxon>Pseudomonadati</taxon>
        <taxon>Myxococcota</taxon>
        <taxon>Myxococcia</taxon>
        <taxon>Myxococcales</taxon>
        <taxon>Cystobacterineae</taxon>
        <taxon>Myxococcaceae</taxon>
        <taxon>Myxococcaceae incertae sedis</taxon>
        <taxon>Candidatus Fimimonas</taxon>
    </lineage>
</organism>
<feature type="binding site" evidence="2">
    <location>
        <position position="130"/>
    </location>
    <ligand>
        <name>Fe cation</name>
        <dbReference type="ChEBI" id="CHEBI:24875"/>
    </ligand>
</feature>
<comment type="cofactor">
    <cofactor evidence="2">
        <name>Fe(2+)</name>
        <dbReference type="ChEBI" id="CHEBI:29033"/>
    </cofactor>
    <text evidence="2">Binds 1 Fe(2+) ion.</text>
</comment>
<dbReference type="NCBIfam" id="TIGR00079">
    <property type="entry name" value="pept_deformyl"/>
    <property type="match status" value="1"/>
</dbReference>
<dbReference type="Pfam" id="PF01327">
    <property type="entry name" value="Pep_deformylase"/>
    <property type="match status" value="1"/>
</dbReference>
<protein>
    <recommendedName>
        <fullName evidence="2">Peptide deformylase</fullName>
        <shortName evidence="2">PDF</shortName>
        <ecNumber evidence="2">3.5.1.88</ecNumber>
    </recommendedName>
    <alternativeName>
        <fullName evidence="2">Polypeptide deformylase</fullName>
    </alternativeName>
</protein>
<dbReference type="GO" id="GO:0046872">
    <property type="term" value="F:metal ion binding"/>
    <property type="evidence" value="ECO:0007669"/>
    <property type="project" value="UniProtKB-KW"/>
</dbReference>
<dbReference type="HAMAP" id="MF_00163">
    <property type="entry name" value="Pep_deformylase"/>
    <property type="match status" value="1"/>
</dbReference>
<dbReference type="InterPro" id="IPR036821">
    <property type="entry name" value="Peptide_deformylase_sf"/>
</dbReference>
<gene>
    <name evidence="2 3" type="primary">def</name>
    <name evidence="3" type="ORF">IAC72_01640</name>
</gene>
<feature type="binding site" evidence="2">
    <location>
        <position position="134"/>
    </location>
    <ligand>
        <name>Fe cation</name>
        <dbReference type="ChEBI" id="CHEBI:24875"/>
    </ligand>
</feature>
<comment type="caution">
    <text evidence="3">The sequence shown here is derived from an EMBL/GenBank/DDBJ whole genome shotgun (WGS) entry which is preliminary data.</text>
</comment>
<feature type="active site" evidence="2">
    <location>
        <position position="131"/>
    </location>
</feature>
<dbReference type="PANTHER" id="PTHR10458:SF22">
    <property type="entry name" value="PEPTIDE DEFORMYLASE"/>
    <property type="match status" value="1"/>
</dbReference>
<dbReference type="EMBL" id="DVOC01000028">
    <property type="protein sequence ID" value="HIU90706.1"/>
    <property type="molecule type" value="Genomic_DNA"/>
</dbReference>
<accession>A0A9D1MX13</accession>
<dbReference type="PIRSF" id="PIRSF004749">
    <property type="entry name" value="Pep_def"/>
    <property type="match status" value="1"/>
</dbReference>
<dbReference type="NCBIfam" id="NF001159">
    <property type="entry name" value="PRK00150.1-3"/>
    <property type="match status" value="1"/>
</dbReference>
<reference evidence="3" key="2">
    <citation type="journal article" date="2021" name="PeerJ">
        <title>Extensive microbial diversity within the chicken gut microbiome revealed by metagenomics and culture.</title>
        <authorList>
            <person name="Gilroy R."/>
            <person name="Ravi A."/>
            <person name="Getino M."/>
            <person name="Pursley I."/>
            <person name="Horton D.L."/>
            <person name="Alikhan N.F."/>
            <person name="Baker D."/>
            <person name="Gharbi K."/>
            <person name="Hall N."/>
            <person name="Watson M."/>
            <person name="Adriaenssens E.M."/>
            <person name="Foster-Nyarko E."/>
            <person name="Jarju S."/>
            <person name="Secka A."/>
            <person name="Antonio M."/>
            <person name="Oren A."/>
            <person name="Chaudhuri R.R."/>
            <person name="La Ragione R."/>
            <person name="Hildebrand F."/>
            <person name="Pallen M.J."/>
        </authorList>
    </citation>
    <scope>NUCLEOTIDE SEQUENCE</scope>
    <source>
        <strain evidence="3">ChiHjej12B11-7776</strain>
    </source>
</reference>
<comment type="function">
    <text evidence="2">Removes the formyl group from the N-terminal Met of newly synthesized proteins. Requires at least a dipeptide for an efficient rate of reaction. N-terminal L-methionine is a prerequisite for activity but the enzyme has broad specificity at other positions.</text>
</comment>
<comment type="similarity">
    <text evidence="1 2">Belongs to the polypeptide deformylase family.</text>
</comment>
<evidence type="ECO:0000313" key="3">
    <source>
        <dbReference type="EMBL" id="HIU90706.1"/>
    </source>
</evidence>
<evidence type="ECO:0000313" key="4">
    <source>
        <dbReference type="Proteomes" id="UP000886852"/>
    </source>
</evidence>
<dbReference type="PANTHER" id="PTHR10458">
    <property type="entry name" value="PEPTIDE DEFORMYLASE"/>
    <property type="match status" value="1"/>
</dbReference>
<dbReference type="CDD" id="cd00487">
    <property type="entry name" value="Pep_deformylase"/>
    <property type="match status" value="1"/>
</dbReference>
<evidence type="ECO:0000256" key="1">
    <source>
        <dbReference type="ARBA" id="ARBA00010759"/>
    </source>
</evidence>
<dbReference type="SUPFAM" id="SSF56420">
    <property type="entry name" value="Peptide deformylase"/>
    <property type="match status" value="1"/>
</dbReference>
<proteinExistence type="inferred from homology"/>
<name>A0A9D1MX13_9BACT</name>
<reference evidence="3" key="1">
    <citation type="submission" date="2020-10" db="EMBL/GenBank/DDBJ databases">
        <authorList>
            <person name="Gilroy R."/>
        </authorList>
    </citation>
    <scope>NUCLEOTIDE SEQUENCE</scope>
    <source>
        <strain evidence="3">ChiHjej12B11-7776</strain>
    </source>
</reference>
<sequence>MARRNIVKMGDPVLRKKSKEVTEFDGRLGCLLDDMKDTLHFAEGLGLAAPQVGVLKRVCIVEYDGVLYELVNPVLTHAEGKCTDDEGCLSVPGFRGLVERPQIIDVTYFDREGNRHVQHAEGYFARVFLHEMDHLDGILFPDKMIKKLPE</sequence>
<dbReference type="GO" id="GO:0006412">
    <property type="term" value="P:translation"/>
    <property type="evidence" value="ECO:0007669"/>
    <property type="project" value="UniProtKB-UniRule"/>
</dbReference>
<keyword evidence="2" id="KW-0648">Protein biosynthesis</keyword>
<evidence type="ECO:0000256" key="2">
    <source>
        <dbReference type="HAMAP-Rule" id="MF_00163"/>
    </source>
</evidence>
<dbReference type="InterPro" id="IPR023635">
    <property type="entry name" value="Peptide_deformylase"/>
</dbReference>
<feature type="binding site" evidence="2">
    <location>
        <position position="88"/>
    </location>
    <ligand>
        <name>Fe cation</name>
        <dbReference type="ChEBI" id="CHEBI:24875"/>
    </ligand>
</feature>
<dbReference type="AlphaFoldDB" id="A0A9D1MX13"/>
<dbReference type="Gene3D" id="3.90.45.10">
    <property type="entry name" value="Peptide deformylase"/>
    <property type="match status" value="1"/>
</dbReference>
<comment type="catalytic activity">
    <reaction evidence="2">
        <text>N-terminal N-formyl-L-methionyl-[peptide] + H2O = N-terminal L-methionyl-[peptide] + formate</text>
        <dbReference type="Rhea" id="RHEA:24420"/>
        <dbReference type="Rhea" id="RHEA-COMP:10639"/>
        <dbReference type="Rhea" id="RHEA-COMP:10640"/>
        <dbReference type="ChEBI" id="CHEBI:15377"/>
        <dbReference type="ChEBI" id="CHEBI:15740"/>
        <dbReference type="ChEBI" id="CHEBI:49298"/>
        <dbReference type="ChEBI" id="CHEBI:64731"/>
        <dbReference type="EC" id="3.5.1.88"/>
    </reaction>
</comment>
<keyword evidence="2" id="KW-0479">Metal-binding</keyword>
<dbReference type="Proteomes" id="UP000886852">
    <property type="component" value="Unassembled WGS sequence"/>
</dbReference>
<dbReference type="PRINTS" id="PR01576">
    <property type="entry name" value="PDEFORMYLASE"/>
</dbReference>